<name>A0A1G5RF67_PHOLU</name>
<feature type="transmembrane region" description="Helical" evidence="1">
    <location>
        <begin position="6"/>
        <end position="29"/>
    </location>
</feature>
<evidence type="ECO:0000313" key="3">
    <source>
        <dbReference type="Proteomes" id="UP000183223"/>
    </source>
</evidence>
<feature type="transmembrane region" description="Helical" evidence="1">
    <location>
        <begin position="41"/>
        <end position="73"/>
    </location>
</feature>
<reference evidence="3" key="1">
    <citation type="submission" date="2016-10" db="EMBL/GenBank/DDBJ databases">
        <authorList>
            <person name="Varghese N."/>
            <person name="Submissions S."/>
        </authorList>
    </citation>
    <scope>NUCLEOTIDE SEQUENCE [LARGE SCALE GENOMIC DNA]</scope>
    <source>
        <strain evidence="3">ATCC 29999</strain>
    </source>
</reference>
<organism evidence="2 3">
    <name type="scientific">Photorhabdus luminescens</name>
    <name type="common">Xenorhabdus luminescens</name>
    <dbReference type="NCBI Taxonomy" id="29488"/>
    <lineage>
        <taxon>Bacteria</taxon>
        <taxon>Pseudomonadati</taxon>
        <taxon>Pseudomonadota</taxon>
        <taxon>Gammaproteobacteria</taxon>
        <taxon>Enterobacterales</taxon>
        <taxon>Morganellaceae</taxon>
        <taxon>Photorhabdus</taxon>
    </lineage>
</organism>
<dbReference type="STRING" id="29488.KS18_16720"/>
<keyword evidence="1" id="KW-0812">Transmembrane</keyword>
<protein>
    <submittedName>
        <fullName evidence="2">Uncharacterized protein</fullName>
    </submittedName>
</protein>
<gene>
    <name evidence="2" type="ORF">SAMN02982990_04104</name>
</gene>
<keyword evidence="1" id="KW-0472">Membrane</keyword>
<keyword evidence="1" id="KW-1133">Transmembrane helix</keyword>
<evidence type="ECO:0000313" key="2">
    <source>
        <dbReference type="EMBL" id="SCZ72715.1"/>
    </source>
</evidence>
<sequence>MLWILLLITFFLYLLMFSPAILVIDILIIRRIIKRGGWGKYKIVFFLIPGVLLMSILIAGVGFFTNMLFVYLYDHFVSPFWLR</sequence>
<accession>A0A1G5RF67</accession>
<dbReference type="AlphaFoldDB" id="A0A1G5RF67"/>
<proteinExistence type="predicted"/>
<keyword evidence="3" id="KW-1185">Reference proteome</keyword>
<dbReference type="EMBL" id="FMWJ01000031">
    <property type="protein sequence ID" value="SCZ72715.1"/>
    <property type="molecule type" value="Genomic_DNA"/>
</dbReference>
<dbReference type="Proteomes" id="UP000183223">
    <property type="component" value="Unassembled WGS sequence"/>
</dbReference>
<evidence type="ECO:0000256" key="1">
    <source>
        <dbReference type="SAM" id="Phobius"/>
    </source>
</evidence>